<keyword evidence="2" id="KW-1185">Reference proteome</keyword>
<comment type="caution">
    <text evidence="1">The sequence shown here is derived from an EMBL/GenBank/DDBJ whole genome shotgun (WGS) entry which is preliminary data.</text>
</comment>
<evidence type="ECO:0000313" key="2">
    <source>
        <dbReference type="Proteomes" id="UP001516400"/>
    </source>
</evidence>
<dbReference type="AlphaFoldDB" id="A0ABD2NY36"/>
<dbReference type="EMBL" id="JABFTP020000144">
    <property type="protein sequence ID" value="KAL3283540.1"/>
    <property type="molecule type" value="Genomic_DNA"/>
</dbReference>
<gene>
    <name evidence="1" type="ORF">HHI36_006679</name>
</gene>
<name>A0ABD2NY36_9CUCU</name>
<proteinExistence type="predicted"/>
<accession>A0ABD2NY36</accession>
<organism evidence="1 2">
    <name type="scientific">Cryptolaemus montrouzieri</name>
    <dbReference type="NCBI Taxonomy" id="559131"/>
    <lineage>
        <taxon>Eukaryota</taxon>
        <taxon>Metazoa</taxon>
        <taxon>Ecdysozoa</taxon>
        <taxon>Arthropoda</taxon>
        <taxon>Hexapoda</taxon>
        <taxon>Insecta</taxon>
        <taxon>Pterygota</taxon>
        <taxon>Neoptera</taxon>
        <taxon>Endopterygota</taxon>
        <taxon>Coleoptera</taxon>
        <taxon>Polyphaga</taxon>
        <taxon>Cucujiformia</taxon>
        <taxon>Coccinelloidea</taxon>
        <taxon>Coccinellidae</taxon>
        <taxon>Scymninae</taxon>
        <taxon>Scymnini</taxon>
        <taxon>Cryptolaemus</taxon>
    </lineage>
</organism>
<dbReference type="Proteomes" id="UP001516400">
    <property type="component" value="Unassembled WGS sequence"/>
</dbReference>
<evidence type="ECO:0000313" key="1">
    <source>
        <dbReference type="EMBL" id="KAL3283540.1"/>
    </source>
</evidence>
<reference evidence="1 2" key="1">
    <citation type="journal article" date="2021" name="BMC Biol.">
        <title>Horizontally acquired antibacterial genes associated with adaptive radiation of ladybird beetles.</title>
        <authorList>
            <person name="Li H.S."/>
            <person name="Tang X.F."/>
            <person name="Huang Y.H."/>
            <person name="Xu Z.Y."/>
            <person name="Chen M.L."/>
            <person name="Du X.Y."/>
            <person name="Qiu B.Y."/>
            <person name="Chen P.T."/>
            <person name="Zhang W."/>
            <person name="Slipinski A."/>
            <person name="Escalona H.E."/>
            <person name="Waterhouse R.M."/>
            <person name="Zwick A."/>
            <person name="Pang H."/>
        </authorList>
    </citation>
    <scope>NUCLEOTIDE SEQUENCE [LARGE SCALE GENOMIC DNA]</scope>
    <source>
        <strain evidence="1">SYSU2018</strain>
    </source>
</reference>
<sequence>MPPSVHLTPVRNDWFMMWVKGVPMSSAIVFNNETGTIEQPNNQTGRGCSQYKEEKKVFNILKKLKENINANSFKMHRLGAHNQNKKRPIRVIFQTKQEALEILKLRNNLRDSEVYITSNTSPAGLPQNGTR</sequence>
<protein>
    <submittedName>
        <fullName evidence="1">Uncharacterized protein</fullName>
    </submittedName>
</protein>